<keyword evidence="3" id="KW-1185">Reference proteome</keyword>
<evidence type="ECO:0000313" key="2">
    <source>
        <dbReference type="EMBL" id="KAK7464856.1"/>
    </source>
</evidence>
<name>A0ABR1JQ27_9AGAR</name>
<dbReference type="Proteomes" id="UP001498398">
    <property type="component" value="Unassembled WGS sequence"/>
</dbReference>
<dbReference type="InterPro" id="IPR024983">
    <property type="entry name" value="CHAT_dom"/>
</dbReference>
<gene>
    <name evidence="2" type="ORF">VKT23_006060</name>
</gene>
<sequence length="272" mass="30460">MPDRLTVIVNADVGCDALVLFPSKEIIHVPLPDFSDFKATELTYNLRFYLKAHHLDQRKSYPNPLDDPEDDVEVLMDIKDILGILWISVVKPILSTIDKFGSQYKQGILHHITWCVTGRVTFLPLHAAGIYGCSDPTQNINISQFAVSSYAPTLTSLLESHSKLRQNQTKTPKVLIVSQPNTPGQAPLPGTIDEAKVIQKYASVENTLLLNSQDATLETVLQEMNKNLEGVPLQKRESEDIVENGRLKKSSWVIRNSPRKHSIYAQTVEVCC</sequence>
<organism evidence="2 3">
    <name type="scientific">Marasmiellus scandens</name>
    <dbReference type="NCBI Taxonomy" id="2682957"/>
    <lineage>
        <taxon>Eukaryota</taxon>
        <taxon>Fungi</taxon>
        <taxon>Dikarya</taxon>
        <taxon>Basidiomycota</taxon>
        <taxon>Agaricomycotina</taxon>
        <taxon>Agaricomycetes</taxon>
        <taxon>Agaricomycetidae</taxon>
        <taxon>Agaricales</taxon>
        <taxon>Marasmiineae</taxon>
        <taxon>Omphalotaceae</taxon>
        <taxon>Marasmiellus</taxon>
    </lineage>
</organism>
<accession>A0ABR1JQ27</accession>
<feature type="domain" description="CHAT" evidence="1">
    <location>
        <begin position="89"/>
        <end position="224"/>
    </location>
</feature>
<protein>
    <recommendedName>
        <fullName evidence="1">CHAT domain-containing protein</fullName>
    </recommendedName>
</protein>
<evidence type="ECO:0000313" key="3">
    <source>
        <dbReference type="Proteomes" id="UP001498398"/>
    </source>
</evidence>
<proteinExistence type="predicted"/>
<dbReference type="EMBL" id="JBANRG010000007">
    <property type="protein sequence ID" value="KAK7464856.1"/>
    <property type="molecule type" value="Genomic_DNA"/>
</dbReference>
<dbReference type="Pfam" id="PF12770">
    <property type="entry name" value="CHAT"/>
    <property type="match status" value="1"/>
</dbReference>
<comment type="caution">
    <text evidence="2">The sequence shown here is derived from an EMBL/GenBank/DDBJ whole genome shotgun (WGS) entry which is preliminary data.</text>
</comment>
<reference evidence="2 3" key="1">
    <citation type="submission" date="2024-01" db="EMBL/GenBank/DDBJ databases">
        <title>A draft genome for the cacao thread blight pathogen Marasmiellus scandens.</title>
        <authorList>
            <person name="Baruah I.K."/>
            <person name="Leung J."/>
            <person name="Bukari Y."/>
            <person name="Amoako-Attah I."/>
            <person name="Meinhardt L.W."/>
            <person name="Bailey B.A."/>
            <person name="Cohen S.P."/>
        </authorList>
    </citation>
    <scope>NUCLEOTIDE SEQUENCE [LARGE SCALE GENOMIC DNA]</scope>
    <source>
        <strain evidence="2 3">GH-19</strain>
    </source>
</reference>
<evidence type="ECO:0000259" key="1">
    <source>
        <dbReference type="Pfam" id="PF12770"/>
    </source>
</evidence>